<evidence type="ECO:0000313" key="16">
    <source>
        <dbReference type="Proteomes" id="UP000250079"/>
    </source>
</evidence>
<sequence length="506" mass="55578">MTQLQDEYIKRILSARVYDVSTQTRLHEAPQLSRRLNNQVLLKREDEQPVFSFKCRGAFNRIFKLLEQTPASGVIAASAGNHAQGVALAAQKLGIDAVIVMPQTTPGIKVDAVRALGAEAILHGDDFDTALSFALKLGEERGFPFIHPFDDPNTIAGQGTVAVELCRQHPESLDAVFVPIGGGGLAAGISVYMKYLRPEVRIIGVEPVDAASMHDSLAADERITLPQVGLFADGVAVKQVGEHCFEVCREFLDEVILVTVDEMAAAIKDIFNETRTLTEPAGALAVAGMKRYVKERNVSGQTLIAINSGANINFDRIRHVAERVELGDSREALLAVTIPEKPGSFLAFCKALGKRGITEFNYRYADAGTAHVFAGVELPGGSEERESLMQTLRQSDYDVLDMSRNDTAKLHLRHMIGGHADIASEKLFRFVFPERPGALLHFLTAMGERWNITLFHYRNHGAAYGRVLVGLALPEGDEESLKQFIDELGYKAEDESDNEAYSLFLR</sequence>
<dbReference type="Pfam" id="PF00291">
    <property type="entry name" value="PALP"/>
    <property type="match status" value="1"/>
</dbReference>
<comment type="catalytic activity">
    <reaction evidence="1 13">
        <text>L-threonine = 2-oxobutanoate + NH4(+)</text>
        <dbReference type="Rhea" id="RHEA:22108"/>
        <dbReference type="ChEBI" id="CHEBI:16763"/>
        <dbReference type="ChEBI" id="CHEBI:28938"/>
        <dbReference type="ChEBI" id="CHEBI:57926"/>
        <dbReference type="EC" id="4.3.1.19"/>
    </reaction>
</comment>
<evidence type="ECO:0000256" key="13">
    <source>
        <dbReference type="RuleBase" id="RU362012"/>
    </source>
</evidence>
<dbReference type="FunFam" id="3.40.1020.10:FF:000001">
    <property type="entry name" value="L-threonine dehydratase"/>
    <property type="match status" value="1"/>
</dbReference>
<dbReference type="RefSeq" id="WP_088920814.1">
    <property type="nucleotide sequence ID" value="NZ_CP018632.1"/>
</dbReference>
<dbReference type="CDD" id="cd04906">
    <property type="entry name" value="ACT_ThrD-I_1"/>
    <property type="match status" value="1"/>
</dbReference>
<dbReference type="InterPro" id="IPR050147">
    <property type="entry name" value="Ser/Thr_Dehydratase"/>
</dbReference>
<comment type="pathway">
    <text evidence="3 13">Amino-acid biosynthesis; L-isoleucine biosynthesis; 2-oxobutanoate from L-threonine: step 1/1.</text>
</comment>
<dbReference type="PANTHER" id="PTHR48078">
    <property type="entry name" value="THREONINE DEHYDRATASE, MITOCHONDRIAL-RELATED"/>
    <property type="match status" value="1"/>
</dbReference>
<evidence type="ECO:0000256" key="8">
    <source>
        <dbReference type="ARBA" id="ARBA00022737"/>
    </source>
</evidence>
<dbReference type="OrthoDB" id="9811476at2"/>
<dbReference type="InterPro" id="IPR001926">
    <property type="entry name" value="TrpB-like_PALP"/>
</dbReference>
<keyword evidence="9 13" id="KW-0663">Pyridoxal phosphate</keyword>
<dbReference type="InterPro" id="IPR038110">
    <property type="entry name" value="TD_ACT-like_sf"/>
</dbReference>
<keyword evidence="7 13" id="KW-0412">Isoleucine biosynthesis</keyword>
<feature type="domain" description="ACT-like" evidence="14">
    <location>
        <begin position="332"/>
        <end position="404"/>
    </location>
</feature>
<evidence type="ECO:0000256" key="3">
    <source>
        <dbReference type="ARBA" id="ARBA00004810"/>
    </source>
</evidence>
<accession>A0A2Z2P0U3</accession>
<evidence type="ECO:0000256" key="2">
    <source>
        <dbReference type="ARBA" id="ARBA00001933"/>
    </source>
</evidence>
<dbReference type="InterPro" id="IPR036052">
    <property type="entry name" value="TrpB-like_PALP_sf"/>
</dbReference>
<dbReference type="AlphaFoldDB" id="A0A2Z2P0U3"/>
<keyword evidence="16" id="KW-1185">Reference proteome</keyword>
<dbReference type="InterPro" id="IPR005787">
    <property type="entry name" value="Thr_deHydtase_biosynth"/>
</dbReference>
<dbReference type="NCBIfam" id="TIGR01124">
    <property type="entry name" value="ilvA_2Cterm"/>
    <property type="match status" value="1"/>
</dbReference>
<dbReference type="GO" id="GO:0003941">
    <property type="term" value="F:L-serine ammonia-lyase activity"/>
    <property type="evidence" value="ECO:0007669"/>
    <property type="project" value="TreeGrafter"/>
</dbReference>
<evidence type="ECO:0000259" key="14">
    <source>
        <dbReference type="PROSITE" id="PS51672"/>
    </source>
</evidence>
<dbReference type="NCBIfam" id="NF009130">
    <property type="entry name" value="PRK12483.1"/>
    <property type="match status" value="1"/>
</dbReference>
<dbReference type="GO" id="GO:0006565">
    <property type="term" value="P:L-serine catabolic process"/>
    <property type="evidence" value="ECO:0007669"/>
    <property type="project" value="TreeGrafter"/>
</dbReference>
<dbReference type="NCBIfam" id="NF006674">
    <property type="entry name" value="PRK09224.1"/>
    <property type="match status" value="1"/>
</dbReference>
<dbReference type="Proteomes" id="UP000250079">
    <property type="component" value="Chromosome"/>
</dbReference>
<dbReference type="CDD" id="cd01562">
    <property type="entry name" value="Thr-dehyd"/>
    <property type="match status" value="1"/>
</dbReference>
<keyword evidence="8" id="KW-0677">Repeat</keyword>
<evidence type="ECO:0000256" key="1">
    <source>
        <dbReference type="ARBA" id="ARBA00001274"/>
    </source>
</evidence>
<dbReference type="SUPFAM" id="SSF53686">
    <property type="entry name" value="Tryptophan synthase beta subunit-like PLP-dependent enzymes"/>
    <property type="match status" value="1"/>
</dbReference>
<evidence type="ECO:0000256" key="9">
    <source>
        <dbReference type="ARBA" id="ARBA00022898"/>
    </source>
</evidence>
<keyword evidence="10 13" id="KW-0456">Lyase</keyword>
<reference evidence="15 16" key="1">
    <citation type="submission" date="2016-12" db="EMBL/GenBank/DDBJ databases">
        <authorList>
            <person name="Song W.-J."/>
            <person name="Kurnit D.M."/>
        </authorList>
    </citation>
    <scope>NUCLEOTIDE SEQUENCE [LARGE SCALE GENOMIC DNA]</scope>
    <source>
        <strain evidence="15 16">IMCC3135</strain>
    </source>
</reference>
<comment type="cofactor">
    <cofactor evidence="2 13">
        <name>pyridoxal 5'-phosphate</name>
        <dbReference type="ChEBI" id="CHEBI:597326"/>
    </cofactor>
</comment>
<dbReference type="Pfam" id="PF00585">
    <property type="entry name" value="Thr_dehydrat_C"/>
    <property type="match status" value="2"/>
</dbReference>
<dbReference type="GO" id="GO:0009097">
    <property type="term" value="P:isoleucine biosynthetic process"/>
    <property type="evidence" value="ECO:0007669"/>
    <property type="project" value="UniProtKB-UniRule"/>
</dbReference>
<organism evidence="15 16">
    <name type="scientific">Granulosicoccus antarcticus IMCC3135</name>
    <dbReference type="NCBI Taxonomy" id="1192854"/>
    <lineage>
        <taxon>Bacteria</taxon>
        <taxon>Pseudomonadati</taxon>
        <taxon>Pseudomonadota</taxon>
        <taxon>Gammaproteobacteria</taxon>
        <taxon>Chromatiales</taxon>
        <taxon>Granulosicoccaceae</taxon>
        <taxon>Granulosicoccus</taxon>
    </lineage>
</organism>
<dbReference type="CDD" id="cd04907">
    <property type="entry name" value="ACT_ThrD-I_2"/>
    <property type="match status" value="1"/>
</dbReference>
<dbReference type="Gene3D" id="3.40.1020.10">
    <property type="entry name" value="Biosynthetic Threonine Deaminase, Domain 3"/>
    <property type="match status" value="1"/>
</dbReference>
<comment type="function">
    <text evidence="12 13">Catalyzes the anaerobic formation of alpha-ketobutyrate and ammonia from threonine in a two-step reaction. The first step involved a dehydration of threonine and a production of enamine intermediates (aminocrotonate), which tautomerizes to its imine form (iminobutyrate). Both intermediates are unstable and short-lived. The second step is the nonenzymatic hydrolysis of the enamine/imine intermediates to form 2-ketobutyrate and free ammonia. In the low water environment of the cell, the second step is accelerated by RidA.</text>
</comment>
<proteinExistence type="inferred from homology"/>
<dbReference type="EMBL" id="CP018632">
    <property type="protein sequence ID" value="ASJ75981.1"/>
    <property type="molecule type" value="Genomic_DNA"/>
</dbReference>
<evidence type="ECO:0000313" key="15">
    <source>
        <dbReference type="EMBL" id="ASJ75981.1"/>
    </source>
</evidence>
<evidence type="ECO:0000256" key="10">
    <source>
        <dbReference type="ARBA" id="ARBA00023239"/>
    </source>
</evidence>
<dbReference type="InterPro" id="IPR001721">
    <property type="entry name" value="TD_ACT-like"/>
</dbReference>
<feature type="domain" description="ACT-like" evidence="14">
    <location>
        <begin position="426"/>
        <end position="497"/>
    </location>
</feature>
<keyword evidence="6 13" id="KW-0028">Amino-acid biosynthesis</keyword>
<dbReference type="InterPro" id="IPR045865">
    <property type="entry name" value="ACT-like_dom_sf"/>
</dbReference>
<dbReference type="FunFam" id="3.40.50.1100:FF:000008">
    <property type="entry name" value="L-threonine dehydratase"/>
    <property type="match status" value="1"/>
</dbReference>
<dbReference type="UniPathway" id="UPA00047">
    <property type="reaction ID" value="UER00054"/>
</dbReference>
<name>A0A2Z2P0U3_9GAMM</name>
<dbReference type="SUPFAM" id="SSF55021">
    <property type="entry name" value="ACT-like"/>
    <property type="match status" value="2"/>
</dbReference>
<protein>
    <recommendedName>
        <fullName evidence="13">L-threonine dehydratase</fullName>
        <ecNumber evidence="13">4.3.1.19</ecNumber>
    </recommendedName>
    <alternativeName>
        <fullName evidence="13">Threonine deaminase</fullName>
    </alternativeName>
</protein>
<gene>
    <name evidence="13 15" type="primary">ilvA</name>
    <name evidence="15" type="ORF">IMCC3135_29660</name>
</gene>
<evidence type="ECO:0000256" key="4">
    <source>
        <dbReference type="ARBA" id="ARBA00010869"/>
    </source>
</evidence>
<evidence type="ECO:0000256" key="11">
    <source>
        <dbReference type="ARBA" id="ARBA00023304"/>
    </source>
</evidence>
<keyword evidence="11 13" id="KW-0100">Branched-chain amino acid biosynthesis</keyword>
<dbReference type="KEGG" id="gai:IMCC3135_29660"/>
<dbReference type="GO" id="GO:0004794">
    <property type="term" value="F:threonine deaminase activity"/>
    <property type="evidence" value="ECO:0007669"/>
    <property type="project" value="UniProtKB-UniRule"/>
</dbReference>
<evidence type="ECO:0000256" key="6">
    <source>
        <dbReference type="ARBA" id="ARBA00022605"/>
    </source>
</evidence>
<comment type="subunit">
    <text evidence="5 13">Homotetramer.</text>
</comment>
<comment type="similarity">
    <text evidence="4 13">Belongs to the serine/threonine dehydratase family.</text>
</comment>
<evidence type="ECO:0000256" key="12">
    <source>
        <dbReference type="ARBA" id="ARBA00025527"/>
    </source>
</evidence>
<dbReference type="GO" id="GO:0006567">
    <property type="term" value="P:L-threonine catabolic process"/>
    <property type="evidence" value="ECO:0007669"/>
    <property type="project" value="TreeGrafter"/>
</dbReference>
<dbReference type="EC" id="4.3.1.19" evidence="13"/>
<dbReference type="Gene3D" id="3.40.50.1100">
    <property type="match status" value="2"/>
</dbReference>
<dbReference type="PROSITE" id="PS51672">
    <property type="entry name" value="ACT_LIKE"/>
    <property type="match status" value="2"/>
</dbReference>
<dbReference type="PANTHER" id="PTHR48078:SF11">
    <property type="entry name" value="THREONINE DEHYDRATASE, MITOCHONDRIAL"/>
    <property type="match status" value="1"/>
</dbReference>
<evidence type="ECO:0000256" key="5">
    <source>
        <dbReference type="ARBA" id="ARBA00011881"/>
    </source>
</evidence>
<evidence type="ECO:0000256" key="7">
    <source>
        <dbReference type="ARBA" id="ARBA00022624"/>
    </source>
</evidence>